<keyword evidence="2" id="KW-1185">Reference proteome</keyword>
<dbReference type="RefSeq" id="WP_377926774.1">
    <property type="nucleotide sequence ID" value="NZ_JBHUEM010000003.1"/>
</dbReference>
<dbReference type="Proteomes" id="UP001597214">
    <property type="component" value="Unassembled WGS sequence"/>
</dbReference>
<name>A0ABW4LLS6_9BACI</name>
<evidence type="ECO:0000313" key="2">
    <source>
        <dbReference type="Proteomes" id="UP001597214"/>
    </source>
</evidence>
<reference evidence="2" key="1">
    <citation type="journal article" date="2019" name="Int. J. Syst. Evol. Microbiol.">
        <title>The Global Catalogue of Microorganisms (GCM) 10K type strain sequencing project: providing services to taxonomists for standard genome sequencing and annotation.</title>
        <authorList>
            <consortium name="The Broad Institute Genomics Platform"/>
            <consortium name="The Broad Institute Genome Sequencing Center for Infectious Disease"/>
            <person name="Wu L."/>
            <person name="Ma J."/>
        </authorList>
    </citation>
    <scope>NUCLEOTIDE SEQUENCE [LARGE SCALE GENOMIC DNA]</scope>
    <source>
        <strain evidence="2">CCUG 49339</strain>
    </source>
</reference>
<sequence length="166" mass="19016">MNSIILLKGAVKYPITLDPGVWIFDDRKVDFTTYFTSERKEIDELTAYTKSVSEHWDREIREGASFPPIQSSVKKFEKQKILEGTFAMPLKYFIQNAEPNDSAKELVIVTKDSSHRTISLSEALDGILLFSKEGKPLIEDGPVYFYYGNGKNIENPIKDIQEFIIQ</sequence>
<comment type="caution">
    <text evidence="1">The sequence shown here is derived from an EMBL/GenBank/DDBJ whole genome shotgun (WGS) entry which is preliminary data.</text>
</comment>
<keyword evidence="1" id="KW-0413">Isomerase</keyword>
<dbReference type="EMBL" id="JBHUEM010000003">
    <property type="protein sequence ID" value="MFD1735669.1"/>
    <property type="molecule type" value="Genomic_DNA"/>
</dbReference>
<organism evidence="1 2">
    <name type="scientific">Bacillus salitolerans</name>
    <dbReference type="NCBI Taxonomy" id="1437434"/>
    <lineage>
        <taxon>Bacteria</taxon>
        <taxon>Bacillati</taxon>
        <taxon>Bacillota</taxon>
        <taxon>Bacilli</taxon>
        <taxon>Bacillales</taxon>
        <taxon>Bacillaceae</taxon>
        <taxon>Bacillus</taxon>
    </lineage>
</organism>
<proteinExistence type="predicted"/>
<gene>
    <name evidence="1" type="ORF">ACFSCX_03740</name>
</gene>
<evidence type="ECO:0000313" key="1">
    <source>
        <dbReference type="EMBL" id="MFD1735669.1"/>
    </source>
</evidence>
<protein>
    <submittedName>
        <fullName evidence="1">Peptidyl-prolyl cis-trans isomerase</fullName>
    </submittedName>
</protein>
<accession>A0ABW4LLS6</accession>
<dbReference type="GO" id="GO:0016853">
    <property type="term" value="F:isomerase activity"/>
    <property type="evidence" value="ECO:0007669"/>
    <property type="project" value="UniProtKB-KW"/>
</dbReference>